<evidence type="ECO:0008006" key="5">
    <source>
        <dbReference type="Google" id="ProtNLM"/>
    </source>
</evidence>
<protein>
    <recommendedName>
        <fullName evidence="5">HAUS augmin-like complex subunit 1</fullName>
    </recommendedName>
</protein>
<evidence type="ECO:0000256" key="2">
    <source>
        <dbReference type="SAM" id="MobiDB-lite"/>
    </source>
</evidence>
<feature type="compositionally biased region" description="Basic and acidic residues" evidence="2">
    <location>
        <begin position="57"/>
        <end position="66"/>
    </location>
</feature>
<feature type="compositionally biased region" description="Low complexity" evidence="2">
    <location>
        <begin position="96"/>
        <end position="112"/>
    </location>
</feature>
<evidence type="ECO:0000256" key="1">
    <source>
        <dbReference type="SAM" id="Coils"/>
    </source>
</evidence>
<feature type="compositionally biased region" description="Basic and acidic residues" evidence="2">
    <location>
        <begin position="1"/>
        <end position="15"/>
    </location>
</feature>
<feature type="region of interest" description="Disordered" evidence="2">
    <location>
        <begin position="87"/>
        <end position="112"/>
    </location>
</feature>
<feature type="region of interest" description="Disordered" evidence="2">
    <location>
        <begin position="46"/>
        <end position="67"/>
    </location>
</feature>
<keyword evidence="4" id="KW-1185">Reference proteome</keyword>
<dbReference type="EMBL" id="JABSND010000065">
    <property type="protein sequence ID" value="KAI6299677.1"/>
    <property type="molecule type" value="Genomic_DNA"/>
</dbReference>
<sequence length="368" mass="40111">MTRDWSFRQYQKETDADSVMLPPLEDSLLQENPEFATLYNTLTTAILNPDGSSKNDPSNKEREATRQKLKAHRLNAAKQHLLVHALSTATPPPLPSASARRTTSGSRPAGASELPEPLLDLLFLLPPLLTPTPEVETLLADPTLLLTSPPLCDLPSLLPQLGDLVSASLHQAALSLARHTNPTTNPSYLHRHLPTLGPGITASHAALATAKAELSRERLAAATAVQKLLELEAQTLGSLARTLEAKHGASARSLELRAAEVALSARQGEAEAKAALYRARRNVYSPEAGEALEAYAAHLRDSKVRVFEACRARRAELAEYGVVEGDDEDGEVEMGKKEKAMRDLAKTYRDMGRQINEVKRDLDRLDRA</sequence>
<name>A0ABQ8NNH6_PYRGI</name>
<evidence type="ECO:0000313" key="3">
    <source>
        <dbReference type="EMBL" id="KAI6299677.1"/>
    </source>
</evidence>
<dbReference type="Proteomes" id="UP001059893">
    <property type="component" value="Unassembled WGS sequence"/>
</dbReference>
<evidence type="ECO:0000313" key="4">
    <source>
        <dbReference type="Proteomes" id="UP001059893"/>
    </source>
</evidence>
<proteinExistence type="predicted"/>
<gene>
    <name evidence="3" type="ORF">MCOR33_004485</name>
</gene>
<feature type="region of interest" description="Disordered" evidence="2">
    <location>
        <begin position="1"/>
        <end position="23"/>
    </location>
</feature>
<organism evidence="3 4">
    <name type="scientific">Pyricularia grisea</name>
    <name type="common">Crabgrass-specific blast fungus</name>
    <name type="synonym">Magnaporthe grisea</name>
    <dbReference type="NCBI Taxonomy" id="148305"/>
    <lineage>
        <taxon>Eukaryota</taxon>
        <taxon>Fungi</taxon>
        <taxon>Dikarya</taxon>
        <taxon>Ascomycota</taxon>
        <taxon>Pezizomycotina</taxon>
        <taxon>Sordariomycetes</taxon>
        <taxon>Sordariomycetidae</taxon>
        <taxon>Magnaporthales</taxon>
        <taxon>Pyriculariaceae</taxon>
        <taxon>Pyricularia</taxon>
    </lineage>
</organism>
<accession>A0ABQ8NNH6</accession>
<keyword evidence="1" id="KW-0175">Coiled coil</keyword>
<feature type="compositionally biased region" description="Polar residues" evidence="2">
    <location>
        <begin position="46"/>
        <end position="56"/>
    </location>
</feature>
<feature type="coiled-coil region" evidence="1">
    <location>
        <begin position="341"/>
        <end position="368"/>
    </location>
</feature>
<comment type="caution">
    <text evidence="3">The sequence shown here is derived from an EMBL/GenBank/DDBJ whole genome shotgun (WGS) entry which is preliminary data.</text>
</comment>
<reference evidence="3" key="1">
    <citation type="submission" date="2021-01" db="EMBL/GenBank/DDBJ databases">
        <title>Deciphering the adaptive evolutionary patterns associated with biogeogrpahic diversity in the finger millet blast pathogen Magnaporthe oryzae in Eastern Africa.</title>
        <authorList>
            <person name="Onyema G."/>
            <person name="Shittu T.A."/>
            <person name="Dodsworth S."/>
            <person name="Devilliers S."/>
            <person name="Muthumeenakshi S."/>
            <person name="Sreenivasaprasad S."/>
        </authorList>
    </citation>
    <scope>NUCLEOTIDE SEQUENCE</scope>
    <source>
        <strain evidence="3">D15/s37</strain>
    </source>
</reference>